<dbReference type="SUPFAM" id="SSF52980">
    <property type="entry name" value="Restriction endonuclease-like"/>
    <property type="match status" value="1"/>
</dbReference>
<dbReference type="Gene3D" id="3.90.1570.10">
    <property type="entry name" value="tt1808, chain A"/>
    <property type="match status" value="1"/>
</dbReference>
<dbReference type="InterPro" id="IPR011335">
    <property type="entry name" value="Restrct_endonuc-II-like"/>
</dbReference>
<evidence type="ECO:0000259" key="1">
    <source>
        <dbReference type="Pfam" id="PF05685"/>
    </source>
</evidence>
<dbReference type="PANTHER" id="PTHR36558:SF1">
    <property type="entry name" value="RESTRICTION ENDONUCLEASE DOMAIN-CONTAINING PROTEIN-RELATED"/>
    <property type="match status" value="1"/>
</dbReference>
<feature type="domain" description="Putative restriction endonuclease" evidence="1">
    <location>
        <begin position="14"/>
        <end position="164"/>
    </location>
</feature>
<organism evidence="3">
    <name type="scientific">Thermus tengchongensis</name>
    <dbReference type="NCBI Taxonomy" id="1214928"/>
    <lineage>
        <taxon>Bacteria</taxon>
        <taxon>Thermotogati</taxon>
        <taxon>Deinococcota</taxon>
        <taxon>Deinococci</taxon>
        <taxon>Thermales</taxon>
        <taxon>Thermaceae</taxon>
        <taxon>Thermus</taxon>
    </lineage>
</organism>
<dbReference type="EMBL" id="DTFR01000133">
    <property type="protein sequence ID" value="HHS37817.1"/>
    <property type="molecule type" value="Genomic_DNA"/>
</dbReference>
<dbReference type="AlphaFoldDB" id="A0A7C6A010"/>
<accession>A0A7C6A010</accession>
<keyword evidence="3" id="KW-0255">Endonuclease</keyword>
<name>A0A7C6A010_9DEIN</name>
<comment type="caution">
    <text evidence="3">The sequence shown here is derived from an EMBL/GenBank/DDBJ whole genome shotgun (WGS) entry which is preliminary data.</text>
</comment>
<reference evidence="3" key="1">
    <citation type="journal article" date="2020" name="mSystems">
        <title>Genome- and Community-Level Interaction Insights into Carbon Utilization and Element Cycling Functions of Hydrothermarchaeota in Hydrothermal Sediment.</title>
        <authorList>
            <person name="Zhou Z."/>
            <person name="Liu Y."/>
            <person name="Xu W."/>
            <person name="Pan J."/>
            <person name="Luo Z.H."/>
            <person name="Li M."/>
        </authorList>
    </citation>
    <scope>NUCLEOTIDE SEQUENCE [LARGE SCALE GENOMIC DNA]</scope>
    <source>
        <strain evidence="2">SpSt-611</strain>
        <strain evidence="3">SpSt-743</strain>
    </source>
</reference>
<dbReference type="GO" id="GO:0004519">
    <property type="term" value="F:endonuclease activity"/>
    <property type="evidence" value="ECO:0007669"/>
    <property type="project" value="UniProtKB-KW"/>
</dbReference>
<dbReference type="InterPro" id="IPR012296">
    <property type="entry name" value="Nuclease_put_TT1808"/>
</dbReference>
<protein>
    <submittedName>
        <fullName evidence="3">Uma2 family endonuclease</fullName>
    </submittedName>
</protein>
<keyword evidence="3" id="KW-0540">Nuclease</keyword>
<dbReference type="PANTHER" id="PTHR36558">
    <property type="entry name" value="GLR1098 PROTEIN"/>
    <property type="match status" value="1"/>
</dbReference>
<gene>
    <name evidence="2" type="ORF">ENT80_04715</name>
    <name evidence="3" type="ORF">ENV26_02165</name>
</gene>
<evidence type="ECO:0000313" key="2">
    <source>
        <dbReference type="EMBL" id="HGN85455.1"/>
    </source>
</evidence>
<sequence length="190" mass="21458">MMGEAARRLEPLSLEAYLELEARSPVKHELVEGTLHAMAGASRNHNLVVSNLHHLLYPLARRRGCRLYVADMKLKVGERTVYYPDLMAVCAPPPENPYYEEAPCLVVEVLSESTEGVDRREKLWRYLALPSLQAYLLVSALERRAELYWKKGGEVFYQVLEAGEVPLPCLEGSFPLEEAYAGVDLEGRPD</sequence>
<proteinExistence type="predicted"/>
<keyword evidence="3" id="KW-0378">Hydrolase</keyword>
<dbReference type="InterPro" id="IPR008538">
    <property type="entry name" value="Uma2"/>
</dbReference>
<evidence type="ECO:0000313" key="3">
    <source>
        <dbReference type="EMBL" id="HHS37817.1"/>
    </source>
</evidence>
<dbReference type="EMBL" id="DTAB01000268">
    <property type="protein sequence ID" value="HGN85455.1"/>
    <property type="molecule type" value="Genomic_DNA"/>
</dbReference>
<dbReference type="CDD" id="cd06260">
    <property type="entry name" value="DUF820-like"/>
    <property type="match status" value="1"/>
</dbReference>
<dbReference type="Pfam" id="PF05685">
    <property type="entry name" value="Uma2"/>
    <property type="match status" value="1"/>
</dbReference>